<comment type="caution">
    <text evidence="2">The sequence shown here is derived from an EMBL/GenBank/DDBJ whole genome shotgun (WGS) entry which is preliminary data.</text>
</comment>
<keyword evidence="3" id="KW-1185">Reference proteome</keyword>
<evidence type="ECO:0000313" key="3">
    <source>
        <dbReference type="Proteomes" id="UP000052023"/>
    </source>
</evidence>
<dbReference type="EMBL" id="LLYA01000219">
    <property type="protein sequence ID" value="KRR16334.1"/>
    <property type="molecule type" value="Genomic_DNA"/>
</dbReference>
<dbReference type="RefSeq" id="WP_057847930.1">
    <property type="nucleotide sequence ID" value="NZ_LLYA01000219.1"/>
</dbReference>
<dbReference type="Proteomes" id="UP000052023">
    <property type="component" value="Unassembled WGS sequence"/>
</dbReference>
<dbReference type="InterPro" id="IPR029058">
    <property type="entry name" value="AB_hydrolase_fold"/>
</dbReference>
<dbReference type="Gene3D" id="3.40.50.1820">
    <property type="entry name" value="alpha/beta hydrolase"/>
    <property type="match status" value="1"/>
</dbReference>
<gene>
    <name evidence="2" type="ORF">CQ13_36910</name>
</gene>
<dbReference type="OrthoDB" id="9780765at2"/>
<dbReference type="InterPro" id="IPR050228">
    <property type="entry name" value="Carboxylesterase_BioH"/>
</dbReference>
<reference evidence="2 3" key="1">
    <citation type="submission" date="2014-03" db="EMBL/GenBank/DDBJ databases">
        <title>Bradyrhizobium valentinum sp. nov., isolated from effective nodules of Lupinus mariae-josephae, a lupine endemic of basic-lime soils in Eastern Spain.</title>
        <authorList>
            <person name="Duran D."/>
            <person name="Rey L."/>
            <person name="Navarro A."/>
            <person name="Busquets A."/>
            <person name="Imperial J."/>
            <person name="Ruiz-Argueso T."/>
        </authorList>
    </citation>
    <scope>NUCLEOTIDE SEQUENCE [LARGE SCALE GENOMIC DNA]</scope>
    <source>
        <strain evidence="2 3">Ro19</strain>
    </source>
</reference>
<organism evidence="2 3">
    <name type="scientific">Bradyrhizobium retamae</name>
    <dbReference type="NCBI Taxonomy" id="1300035"/>
    <lineage>
        <taxon>Bacteria</taxon>
        <taxon>Pseudomonadati</taxon>
        <taxon>Pseudomonadota</taxon>
        <taxon>Alphaproteobacteria</taxon>
        <taxon>Hyphomicrobiales</taxon>
        <taxon>Nitrobacteraceae</taxon>
        <taxon>Bradyrhizobium</taxon>
    </lineage>
</organism>
<dbReference type="PANTHER" id="PTHR43194:SF2">
    <property type="entry name" value="PEROXISOMAL MEMBRANE PROTEIN LPX1"/>
    <property type="match status" value="1"/>
</dbReference>
<dbReference type="Pfam" id="PF00561">
    <property type="entry name" value="Abhydrolase_1"/>
    <property type="match status" value="1"/>
</dbReference>
<proteinExistence type="predicted"/>
<dbReference type="AlphaFoldDB" id="A0A0R3M9T8"/>
<protein>
    <recommendedName>
        <fullName evidence="1">AB hydrolase-1 domain-containing protein</fullName>
    </recommendedName>
</protein>
<accession>A0A0R3M9T8</accession>
<dbReference type="PANTHER" id="PTHR43194">
    <property type="entry name" value="HYDROLASE ALPHA/BETA FOLD FAMILY"/>
    <property type="match status" value="1"/>
</dbReference>
<dbReference type="InterPro" id="IPR000073">
    <property type="entry name" value="AB_hydrolase_1"/>
</dbReference>
<sequence>MFRLLVGFAAASCILIEVTKAHAGDIKRVSANGTELSYVEVGQGEPVIFVHGGLQDYRMWLAHLPKFADRYRAIAYSRRNHFPNEASADGVPDGAADAHGEDLAAFIRALGLSKVRVVAHSSGAHTALFFTAAHPEMVIGLALNEPPAAGILAGIPDASDMLKDWNNGMVPAREALKTGEVKSGIPLFVNAVGGPGAYDRRSDADKRMNLDNVASHQADATTKRPRPVFTCDMAKSINAPTLLSNGERSPKFFHRIVDQLHTCLPNRERIVIAGSSHTVPSESPDAYDQAVLRFLGNH</sequence>
<evidence type="ECO:0000259" key="1">
    <source>
        <dbReference type="Pfam" id="PF00561"/>
    </source>
</evidence>
<dbReference type="SUPFAM" id="SSF53474">
    <property type="entry name" value="alpha/beta-Hydrolases"/>
    <property type="match status" value="1"/>
</dbReference>
<evidence type="ECO:0000313" key="2">
    <source>
        <dbReference type="EMBL" id="KRR16334.1"/>
    </source>
</evidence>
<feature type="domain" description="AB hydrolase-1" evidence="1">
    <location>
        <begin position="46"/>
        <end position="280"/>
    </location>
</feature>
<name>A0A0R3M9T8_9BRAD</name>